<dbReference type="EMBL" id="BK032709">
    <property type="protein sequence ID" value="DAF56168.1"/>
    <property type="molecule type" value="Genomic_DNA"/>
</dbReference>
<name>A0A8S5SZ50_9CAUD</name>
<reference evidence="1" key="1">
    <citation type="journal article" date="2021" name="Proc. Natl. Acad. Sci. U.S.A.">
        <title>A Catalog of Tens of Thousands of Viruses from Human Metagenomes Reveals Hidden Associations with Chronic Diseases.</title>
        <authorList>
            <person name="Tisza M.J."/>
            <person name="Buck C.B."/>
        </authorList>
    </citation>
    <scope>NUCLEOTIDE SEQUENCE</scope>
    <source>
        <strain evidence="1">CtL4w2</strain>
    </source>
</reference>
<proteinExistence type="predicted"/>
<accession>A0A8S5SZ50</accession>
<organism evidence="1">
    <name type="scientific">Siphoviridae sp. ctL4w2</name>
    <dbReference type="NCBI Taxonomy" id="2827844"/>
    <lineage>
        <taxon>Viruses</taxon>
        <taxon>Duplodnaviria</taxon>
        <taxon>Heunggongvirae</taxon>
        <taxon>Uroviricota</taxon>
        <taxon>Caudoviricetes</taxon>
    </lineage>
</organism>
<evidence type="ECO:0000313" key="1">
    <source>
        <dbReference type="EMBL" id="DAF56168.1"/>
    </source>
</evidence>
<protein>
    <submittedName>
        <fullName evidence="1">Uncharacterized protein</fullName>
    </submittedName>
</protein>
<sequence length="60" mass="6907">MNNTVIVKLMTNLIEKKFYNTKDEAVAKLDIYFAMNRISEEEYATLTLLAETTYAEVPTV</sequence>